<gene>
    <name evidence="2" type="ORF">TT172_LOCUS5070</name>
</gene>
<accession>A0A446BJI6</accession>
<organism evidence="2 3">
    <name type="scientific">Thermothielavioides terrestris</name>
    <dbReference type="NCBI Taxonomy" id="2587410"/>
    <lineage>
        <taxon>Eukaryota</taxon>
        <taxon>Fungi</taxon>
        <taxon>Dikarya</taxon>
        <taxon>Ascomycota</taxon>
        <taxon>Pezizomycotina</taxon>
        <taxon>Sordariomycetes</taxon>
        <taxon>Sordariomycetidae</taxon>
        <taxon>Sordariales</taxon>
        <taxon>Chaetomiaceae</taxon>
        <taxon>Thermothielavioides</taxon>
    </lineage>
</organism>
<protein>
    <submittedName>
        <fullName evidence="2">0d6956e4-4939-419c-9fc6-a41f88a069f6</fullName>
    </submittedName>
</protein>
<evidence type="ECO:0000313" key="2">
    <source>
        <dbReference type="EMBL" id="SPQ22651.1"/>
    </source>
</evidence>
<evidence type="ECO:0000256" key="1">
    <source>
        <dbReference type="SAM" id="SignalP"/>
    </source>
</evidence>
<sequence length="205" mass="20114">MRSVILSAAVAASLASLAAAVAVASGNITSSGSTARIFLDDDLNGQGSYVASIVNACSDRTVYAIQCTSAGNALGREICGPAAPTVTVTEGPSQFIASYVTETGTLGHDAKLTISESCRLKGTTEADCVAAATIEIDGSATGSSSSTVLTGSHVHFYNVPITAGAEKTASATGACTPNAAAGSSLSVVKVMAAALAAGFLGVLAF</sequence>
<proteinExistence type="predicted"/>
<dbReference type="Proteomes" id="UP000289323">
    <property type="component" value="Unassembled WGS sequence"/>
</dbReference>
<feature type="signal peptide" evidence="1">
    <location>
        <begin position="1"/>
        <end position="20"/>
    </location>
</feature>
<reference evidence="2 3" key="1">
    <citation type="submission" date="2018-04" db="EMBL/GenBank/DDBJ databases">
        <authorList>
            <person name="Huttner S."/>
            <person name="Dainat J."/>
        </authorList>
    </citation>
    <scope>NUCLEOTIDE SEQUENCE [LARGE SCALE GENOMIC DNA]</scope>
</reference>
<dbReference type="AlphaFoldDB" id="A0A446BJI6"/>
<keyword evidence="1" id="KW-0732">Signal</keyword>
<dbReference type="EMBL" id="OUUZ01000009">
    <property type="protein sequence ID" value="SPQ22651.1"/>
    <property type="molecule type" value="Genomic_DNA"/>
</dbReference>
<evidence type="ECO:0000313" key="3">
    <source>
        <dbReference type="Proteomes" id="UP000289323"/>
    </source>
</evidence>
<name>A0A446BJI6_9PEZI</name>
<feature type="chain" id="PRO_5019036016" evidence="1">
    <location>
        <begin position="21"/>
        <end position="205"/>
    </location>
</feature>